<keyword evidence="2" id="KW-0812">Transmembrane</keyword>
<evidence type="ECO:0000256" key="2">
    <source>
        <dbReference type="SAM" id="Phobius"/>
    </source>
</evidence>
<protein>
    <recommendedName>
        <fullName evidence="5">DUF4229 domain-containing protein</fullName>
    </recommendedName>
</protein>
<reference evidence="3 4" key="1">
    <citation type="submission" date="2019-02" db="EMBL/GenBank/DDBJ databases">
        <authorList>
            <consortium name="Pathogen Informatics"/>
        </authorList>
    </citation>
    <scope>NUCLEOTIDE SEQUENCE [LARGE SCALE GENOMIC DNA]</scope>
    <source>
        <strain evidence="3 4">3012STDY6756503</strain>
    </source>
</reference>
<proteinExistence type="predicted"/>
<keyword evidence="2" id="KW-0472">Membrane</keyword>
<dbReference type="AlphaFoldDB" id="A0ABD7V649"/>
<gene>
    <name evidence="3" type="ORF">NCTC8139_03382</name>
</gene>
<accession>A0ABD7V649</accession>
<keyword evidence="2" id="KW-1133">Transmembrane helix</keyword>
<comment type="caution">
    <text evidence="3">The sequence shown here is derived from an EMBL/GenBank/DDBJ whole genome shotgun (WGS) entry which is preliminary data.</text>
</comment>
<dbReference type="Pfam" id="PF14012">
    <property type="entry name" value="DUF4229"/>
    <property type="match status" value="1"/>
</dbReference>
<dbReference type="InterPro" id="IPR025323">
    <property type="entry name" value="DUF4229"/>
</dbReference>
<feature type="transmembrane region" description="Helical" evidence="2">
    <location>
        <begin position="45"/>
        <end position="68"/>
    </location>
</feature>
<dbReference type="Proteomes" id="UP000360750">
    <property type="component" value="Unassembled WGS sequence"/>
</dbReference>
<organism evidence="3 4">
    <name type="scientific">Gordonia paraffinivorans</name>
    <dbReference type="NCBI Taxonomy" id="175628"/>
    <lineage>
        <taxon>Bacteria</taxon>
        <taxon>Bacillati</taxon>
        <taxon>Actinomycetota</taxon>
        <taxon>Actinomycetes</taxon>
        <taxon>Mycobacteriales</taxon>
        <taxon>Gordoniaceae</taxon>
        <taxon>Gordonia</taxon>
    </lineage>
</organism>
<sequence length="132" mass="14056">MQRPVTCRSSAGGEYPGSVSRAQNNARGRNDETPEDLPAASPAKLALALFGYTVARMLLVVVVAAVILFGGRAVGVDVPFIVAAVFGVLIALPLGMFLFKSLRLNVNTQIAAIEAQRRARHEDLQARLRGGK</sequence>
<evidence type="ECO:0008006" key="5">
    <source>
        <dbReference type="Google" id="ProtNLM"/>
    </source>
</evidence>
<feature type="transmembrane region" description="Helical" evidence="2">
    <location>
        <begin position="80"/>
        <end position="99"/>
    </location>
</feature>
<name>A0ABD7V649_9ACTN</name>
<evidence type="ECO:0000313" key="3">
    <source>
        <dbReference type="EMBL" id="VFA89814.1"/>
    </source>
</evidence>
<evidence type="ECO:0000313" key="4">
    <source>
        <dbReference type="Proteomes" id="UP000360750"/>
    </source>
</evidence>
<feature type="region of interest" description="Disordered" evidence="1">
    <location>
        <begin position="1"/>
        <end position="38"/>
    </location>
</feature>
<evidence type="ECO:0000256" key="1">
    <source>
        <dbReference type="SAM" id="MobiDB-lite"/>
    </source>
</evidence>
<dbReference type="EMBL" id="CAACYD010000007">
    <property type="protein sequence ID" value="VFA89814.1"/>
    <property type="molecule type" value="Genomic_DNA"/>
</dbReference>